<organism evidence="2">
    <name type="scientific">hydrothermal vent metagenome</name>
    <dbReference type="NCBI Taxonomy" id="652676"/>
    <lineage>
        <taxon>unclassified sequences</taxon>
        <taxon>metagenomes</taxon>
        <taxon>ecological metagenomes</taxon>
    </lineage>
</organism>
<dbReference type="AlphaFoldDB" id="A0A3B1DAL7"/>
<reference evidence="2" key="1">
    <citation type="submission" date="2018-06" db="EMBL/GenBank/DDBJ databases">
        <authorList>
            <person name="Zhirakovskaya E."/>
        </authorList>
    </citation>
    <scope>NUCLEOTIDE SEQUENCE</scope>
</reference>
<feature type="domain" description="PilZ" evidence="1">
    <location>
        <begin position="7"/>
        <end position="79"/>
    </location>
</feature>
<evidence type="ECO:0000259" key="1">
    <source>
        <dbReference type="Pfam" id="PF07238"/>
    </source>
</evidence>
<proteinExistence type="predicted"/>
<dbReference type="GO" id="GO:0035438">
    <property type="term" value="F:cyclic-di-GMP binding"/>
    <property type="evidence" value="ECO:0007669"/>
    <property type="project" value="InterPro"/>
</dbReference>
<accession>A0A3B1DAL7</accession>
<evidence type="ECO:0000313" key="2">
    <source>
        <dbReference type="EMBL" id="VAX28815.1"/>
    </source>
</evidence>
<name>A0A3B1DAL7_9ZZZZ</name>
<protein>
    <recommendedName>
        <fullName evidence="1">PilZ domain-containing protein</fullName>
    </recommendedName>
</protein>
<dbReference type="Gene3D" id="2.40.10.220">
    <property type="entry name" value="predicted glycosyltransferase like domains"/>
    <property type="match status" value="1"/>
</dbReference>
<gene>
    <name evidence="2" type="ORF">MNBD_NITROSPINAE05-267</name>
</gene>
<dbReference type="Pfam" id="PF07238">
    <property type="entry name" value="PilZ"/>
    <property type="match status" value="1"/>
</dbReference>
<dbReference type="SUPFAM" id="SSF141371">
    <property type="entry name" value="PilZ domain-like"/>
    <property type="match status" value="1"/>
</dbReference>
<sequence>MTKSNSDKRFFPRVAISLKIQVQESEVRMDAELVDLTVEGISFKIDRPLPVGSRISIFISDSEELRSNELQGEVLRCDSPASVNPPQYNPYYVAAKFVEVNDEFLMDSLALVHGKKNHP</sequence>
<dbReference type="EMBL" id="UOGG01000069">
    <property type="protein sequence ID" value="VAX28815.1"/>
    <property type="molecule type" value="Genomic_DNA"/>
</dbReference>
<dbReference type="InterPro" id="IPR009875">
    <property type="entry name" value="PilZ_domain"/>
</dbReference>